<gene>
    <name evidence="4" type="ORF">A9Y57_01615</name>
    <name evidence="3" type="ORF">P7G31_01185</name>
</gene>
<sequence length="124" mass="14470">MTRKYKSLFLILFSLFLVACSQQSDSPKQVKKEYYLTLIVKEDTDTISEKVTFKKGDTIMDVLKANYKVKEKSGFITAIDGFEQDPKTKTYWFFKVNKKLATKAADKIKAHDGDRVEFYQEKMK</sequence>
<dbReference type="InterPro" id="IPR027954">
    <property type="entry name" value="Transcobalamin-like_C"/>
</dbReference>
<proteinExistence type="predicted"/>
<keyword evidence="1" id="KW-0732">Signal</keyword>
<dbReference type="OrthoDB" id="2870483at2"/>
<evidence type="ECO:0000259" key="2">
    <source>
        <dbReference type="Pfam" id="PF14478"/>
    </source>
</evidence>
<dbReference type="Pfam" id="PF14478">
    <property type="entry name" value="DUF4430"/>
    <property type="match status" value="1"/>
</dbReference>
<reference evidence="3" key="2">
    <citation type="submission" date="2023-03" db="EMBL/GenBank/DDBJ databases">
        <authorList>
            <person name="Shen W."/>
            <person name="Cai J."/>
        </authorList>
    </citation>
    <scope>NUCLEOTIDE SEQUENCE</scope>
    <source>
        <strain evidence="3">P82-2</strain>
    </source>
</reference>
<feature type="chain" id="PRO_5041596873" evidence="1">
    <location>
        <begin position="20"/>
        <end position="124"/>
    </location>
</feature>
<dbReference type="OMA" id="CFTSKSE"/>
<dbReference type="eggNOG" id="ENOG5032Y2X">
    <property type="taxonomic scope" value="Bacteria"/>
</dbReference>
<dbReference type="Proteomes" id="UP000217465">
    <property type="component" value="Unassembled WGS sequence"/>
</dbReference>
<dbReference type="AlphaFoldDB" id="A0A0E2UP08"/>
<evidence type="ECO:0000256" key="1">
    <source>
        <dbReference type="SAM" id="SignalP"/>
    </source>
</evidence>
<protein>
    <submittedName>
        <fullName evidence="3">DUF4430 domain-containing protein</fullName>
    </submittedName>
</protein>
<dbReference type="RefSeq" id="WP_003105997.1">
    <property type="nucleotide sequence ID" value="NZ_BAWT01000001.1"/>
</dbReference>
<evidence type="ECO:0000313" key="5">
    <source>
        <dbReference type="Proteomes" id="UP000217465"/>
    </source>
</evidence>
<name>A0A0E2UP08_9STRE</name>
<dbReference type="GeneID" id="61419857"/>
<accession>A0A0E2UP08</accession>
<dbReference type="Gene3D" id="2.170.130.30">
    <property type="match status" value="1"/>
</dbReference>
<dbReference type="PROSITE" id="PS51257">
    <property type="entry name" value="PROKAR_LIPOPROTEIN"/>
    <property type="match status" value="1"/>
</dbReference>
<reference evidence="4 5" key="1">
    <citation type="submission" date="2016-06" db="EMBL/GenBank/DDBJ databases">
        <authorList>
            <person name="Haines A.N."/>
            <person name="Council K.R."/>
        </authorList>
    </citation>
    <scope>NUCLEOTIDE SEQUENCE [LARGE SCALE GENOMIC DNA]</scope>
    <source>
        <strain evidence="4 5">SP158-29</strain>
    </source>
</reference>
<comment type="caution">
    <text evidence="4">The sequence shown here is derived from an EMBL/GenBank/DDBJ whole genome shotgun (WGS) entry which is preliminary data.</text>
</comment>
<feature type="domain" description="Transcobalamin-like C-terminal" evidence="2">
    <location>
        <begin position="56"/>
        <end position="122"/>
    </location>
</feature>
<organism evidence="4 5">
    <name type="scientific">Streptococcus parauberis</name>
    <dbReference type="NCBI Taxonomy" id="1348"/>
    <lineage>
        <taxon>Bacteria</taxon>
        <taxon>Bacillati</taxon>
        <taxon>Bacillota</taxon>
        <taxon>Bacilli</taxon>
        <taxon>Lactobacillales</taxon>
        <taxon>Streptococcaceae</taxon>
        <taxon>Streptococcus</taxon>
    </lineage>
</organism>
<feature type="signal peptide" evidence="1">
    <location>
        <begin position="1"/>
        <end position="19"/>
    </location>
</feature>
<evidence type="ECO:0000313" key="4">
    <source>
        <dbReference type="EMBL" id="PCH11312.1"/>
    </source>
</evidence>
<dbReference type="EMBL" id="NSGR01000009">
    <property type="protein sequence ID" value="PCH11312.1"/>
    <property type="molecule type" value="Genomic_DNA"/>
</dbReference>
<dbReference type="EMBL" id="JARQAG010000001">
    <property type="protein sequence ID" value="MDT2730865.1"/>
    <property type="molecule type" value="Genomic_DNA"/>
</dbReference>
<dbReference type="STRING" id="936154.STP_0407"/>
<dbReference type="Proteomes" id="UP001180515">
    <property type="component" value="Unassembled WGS sequence"/>
</dbReference>
<evidence type="ECO:0000313" key="3">
    <source>
        <dbReference type="EMBL" id="MDT2730865.1"/>
    </source>
</evidence>